<keyword evidence="6 7" id="KW-0472">Membrane</keyword>
<name>A0A7K3WED2_9ACTN</name>
<evidence type="ECO:0000256" key="5">
    <source>
        <dbReference type="ARBA" id="ARBA00022989"/>
    </source>
</evidence>
<dbReference type="GO" id="GO:0016758">
    <property type="term" value="F:hexosyltransferase activity"/>
    <property type="evidence" value="ECO:0007669"/>
    <property type="project" value="TreeGrafter"/>
</dbReference>
<feature type="domain" description="Glycosyltransferase 2-like" evidence="8">
    <location>
        <begin position="218"/>
        <end position="435"/>
    </location>
</feature>
<feature type="transmembrane region" description="Helical" evidence="7">
    <location>
        <begin position="426"/>
        <end position="445"/>
    </location>
</feature>
<feature type="transmembrane region" description="Helical" evidence="7">
    <location>
        <begin position="42"/>
        <end position="64"/>
    </location>
</feature>
<reference evidence="9 10" key="1">
    <citation type="submission" date="2020-02" db="EMBL/GenBank/DDBJ databases">
        <title>The whole genome sequence of CPCC 205119.</title>
        <authorList>
            <person name="Jiang Z."/>
        </authorList>
    </citation>
    <scope>NUCLEOTIDE SEQUENCE [LARGE SCALE GENOMIC DNA]</scope>
    <source>
        <strain evidence="9 10">CPCC 205119</strain>
    </source>
</reference>
<dbReference type="Gene3D" id="3.90.550.10">
    <property type="entry name" value="Spore Coat Polysaccharide Biosynthesis Protein SpsA, Chain A"/>
    <property type="match status" value="1"/>
</dbReference>
<evidence type="ECO:0000256" key="2">
    <source>
        <dbReference type="ARBA" id="ARBA00022676"/>
    </source>
</evidence>
<dbReference type="AlphaFoldDB" id="A0A7K3WED2"/>
<dbReference type="InterPro" id="IPR037257">
    <property type="entry name" value="T2SS_E_N_sf"/>
</dbReference>
<accession>A0A7K3WED2</accession>
<feature type="transmembrane region" description="Helical" evidence="7">
    <location>
        <begin position="386"/>
        <end position="414"/>
    </location>
</feature>
<keyword evidence="4 7" id="KW-0812">Transmembrane</keyword>
<keyword evidence="5 7" id="KW-1133">Transmembrane helix</keyword>
<dbReference type="InterPro" id="IPR050321">
    <property type="entry name" value="Glycosyltr_2/OpgH_subfam"/>
</dbReference>
<dbReference type="GO" id="GO:0005886">
    <property type="term" value="C:plasma membrane"/>
    <property type="evidence" value="ECO:0007669"/>
    <property type="project" value="TreeGrafter"/>
</dbReference>
<dbReference type="PANTHER" id="PTHR43867:SF2">
    <property type="entry name" value="CELLULOSE SYNTHASE CATALYTIC SUBUNIT A [UDP-FORMING]"/>
    <property type="match status" value="1"/>
</dbReference>
<sequence length="648" mass="70293">MPVERRERGRLYGRASSEVAGPLAPWSPVVRYRAALQPRTRAAMVAAGGVHLATTFALVVVLLWPSHLPVLDDGPLLGAVVVLGFAVLLLIQAVSAFRTWVATWFLVHARDPIPTQAAPGLKVAVLTTIVPGKEPLELVLTTLRAIQRIRHDGEMDVWLLDEGDSPEVRAACEQLGVQHFSRKGVARWNTEAGAYKARTKHGNHNSWREQHAADYDVVAQMDPDHVPFPHFLERTLGYFSDPDVGYVVAPQVYGNQDESFVARGSAQMSYGFSAVTQRGANGLGIPVLIGTNHLYRPAAWASMGGYQDSIIEDHLTGMTVLTKVNPDTGNHWTGVSTPDVLAVGEGPVTYSDWFSQQKRWAYGMWEVIREHSFRVVPQMPRRSQRIAYAALQAHYPLTAVSWLAGISIFSLYLFGGVSVTRLPATLWVSLLVLNLAVGFGVFQLLRRFNLAEHERRSWNLTGTALDLVTGAVYAGAAAAQLAGRPLVYVVTAKGSAATGDTWRTFRPQLLWLAVAAAAIGTGLALGHQYVTLLFWAAVTALVCLAPVVHLALSRVADTVPALVARVQPVLRTRRIGDVLVEQGVLTVEQLRDLLDLQATRDASWLRLGDLAVAEGLVSRSQLAAALLAATPARRPLGGVAAVEQAAVL</sequence>
<keyword evidence="10" id="KW-1185">Reference proteome</keyword>
<evidence type="ECO:0000256" key="6">
    <source>
        <dbReference type="ARBA" id="ARBA00023136"/>
    </source>
</evidence>
<dbReference type="InterPro" id="IPR001173">
    <property type="entry name" value="Glyco_trans_2-like"/>
</dbReference>
<evidence type="ECO:0000256" key="7">
    <source>
        <dbReference type="SAM" id="Phobius"/>
    </source>
</evidence>
<keyword evidence="3 9" id="KW-0808">Transferase</keyword>
<keyword evidence="2" id="KW-0328">Glycosyltransferase</keyword>
<evidence type="ECO:0000256" key="4">
    <source>
        <dbReference type="ARBA" id="ARBA00022692"/>
    </source>
</evidence>
<dbReference type="Proteomes" id="UP000470470">
    <property type="component" value="Unassembled WGS sequence"/>
</dbReference>
<evidence type="ECO:0000259" key="8">
    <source>
        <dbReference type="Pfam" id="PF13632"/>
    </source>
</evidence>
<dbReference type="InterPro" id="IPR029044">
    <property type="entry name" value="Nucleotide-diphossugar_trans"/>
</dbReference>
<dbReference type="Pfam" id="PF13632">
    <property type="entry name" value="Glyco_trans_2_3"/>
    <property type="match status" value="1"/>
</dbReference>
<organism evidence="9 10">
    <name type="scientific">Goekera deserti</name>
    <dbReference type="NCBI Taxonomy" id="2497753"/>
    <lineage>
        <taxon>Bacteria</taxon>
        <taxon>Bacillati</taxon>
        <taxon>Actinomycetota</taxon>
        <taxon>Actinomycetes</taxon>
        <taxon>Geodermatophilales</taxon>
        <taxon>Geodermatophilaceae</taxon>
        <taxon>Goekera</taxon>
    </lineage>
</organism>
<dbReference type="SUPFAM" id="SSF160246">
    <property type="entry name" value="EspE N-terminal domain-like"/>
    <property type="match status" value="1"/>
</dbReference>
<dbReference type="EMBL" id="JAAGWK010000010">
    <property type="protein sequence ID" value="NEL54050.1"/>
    <property type="molecule type" value="Genomic_DNA"/>
</dbReference>
<feature type="transmembrane region" description="Helical" evidence="7">
    <location>
        <begin position="509"/>
        <end position="526"/>
    </location>
</feature>
<evidence type="ECO:0000313" key="10">
    <source>
        <dbReference type="Proteomes" id="UP000470470"/>
    </source>
</evidence>
<evidence type="ECO:0000256" key="3">
    <source>
        <dbReference type="ARBA" id="ARBA00022679"/>
    </source>
</evidence>
<comment type="caution">
    <text evidence="9">The sequence shown here is derived from an EMBL/GenBank/DDBJ whole genome shotgun (WGS) entry which is preliminary data.</text>
</comment>
<dbReference type="PANTHER" id="PTHR43867">
    <property type="entry name" value="CELLULOSE SYNTHASE CATALYTIC SUBUNIT A [UDP-FORMING]"/>
    <property type="match status" value="1"/>
</dbReference>
<protein>
    <submittedName>
        <fullName evidence="9">Glycosyltransferase</fullName>
    </submittedName>
</protein>
<comment type="subcellular location">
    <subcellularLocation>
        <location evidence="1">Membrane</location>
        <topology evidence="1">Multi-pass membrane protein</topology>
    </subcellularLocation>
</comment>
<feature type="transmembrane region" description="Helical" evidence="7">
    <location>
        <begin position="532"/>
        <end position="552"/>
    </location>
</feature>
<evidence type="ECO:0000256" key="1">
    <source>
        <dbReference type="ARBA" id="ARBA00004141"/>
    </source>
</evidence>
<gene>
    <name evidence="9" type="ORF">G1H19_08575</name>
</gene>
<dbReference type="SUPFAM" id="SSF53448">
    <property type="entry name" value="Nucleotide-diphospho-sugar transferases"/>
    <property type="match status" value="1"/>
</dbReference>
<evidence type="ECO:0000313" key="9">
    <source>
        <dbReference type="EMBL" id="NEL54050.1"/>
    </source>
</evidence>
<proteinExistence type="predicted"/>
<feature type="transmembrane region" description="Helical" evidence="7">
    <location>
        <begin position="76"/>
        <end position="97"/>
    </location>
</feature>